<protein>
    <submittedName>
        <fullName evidence="1">Uncharacterized protein</fullName>
    </submittedName>
</protein>
<sequence length="104" mass="11936">MAAIIPSFNDFQQIIEILNSIFIKVNAETDVEWTQFSSAPALIDELTVSIEKLRQGDYQTLENVYLMFLPTGSFQELSVSNGWADEFLQMAEQFDACYEKLKKQ</sequence>
<name>A0ABZ0TRD2_9SPHI</name>
<evidence type="ECO:0000313" key="2">
    <source>
        <dbReference type="Proteomes" id="UP001324380"/>
    </source>
</evidence>
<dbReference type="EMBL" id="CP139558">
    <property type="protein sequence ID" value="WPU94040.1"/>
    <property type="molecule type" value="Genomic_DNA"/>
</dbReference>
<gene>
    <name evidence="1" type="ORF">SNE25_00690</name>
</gene>
<dbReference type="RefSeq" id="WP_321563166.1">
    <property type="nucleotide sequence ID" value="NZ_CP139558.1"/>
</dbReference>
<evidence type="ECO:0000313" key="1">
    <source>
        <dbReference type="EMBL" id="WPU94040.1"/>
    </source>
</evidence>
<accession>A0ABZ0TRD2</accession>
<reference evidence="1 2" key="1">
    <citation type="submission" date="2023-11" db="EMBL/GenBank/DDBJ databases">
        <title>Analysis of the Genomes of Mucilaginibacter gossypii cycad 4 and M. sabulilitoris SNA2: microbes with the potential for plant growth promotion.</title>
        <authorList>
            <person name="Hirsch A.M."/>
            <person name="Humm E."/>
            <person name="Rubbi M."/>
            <person name="Del Vecchio G."/>
            <person name="Ha S.M."/>
            <person name="Pellegrini M."/>
            <person name="Gunsalus R.P."/>
        </authorList>
    </citation>
    <scope>NUCLEOTIDE SEQUENCE [LARGE SCALE GENOMIC DNA]</scope>
    <source>
        <strain evidence="1 2">SNA2</strain>
    </source>
</reference>
<organism evidence="1 2">
    <name type="scientific">Mucilaginibacter sabulilitoris</name>
    <dbReference type="NCBI Taxonomy" id="1173583"/>
    <lineage>
        <taxon>Bacteria</taxon>
        <taxon>Pseudomonadati</taxon>
        <taxon>Bacteroidota</taxon>
        <taxon>Sphingobacteriia</taxon>
        <taxon>Sphingobacteriales</taxon>
        <taxon>Sphingobacteriaceae</taxon>
        <taxon>Mucilaginibacter</taxon>
    </lineage>
</organism>
<keyword evidence="2" id="KW-1185">Reference proteome</keyword>
<proteinExistence type="predicted"/>
<dbReference type="Proteomes" id="UP001324380">
    <property type="component" value="Chromosome"/>
</dbReference>